<keyword evidence="4" id="KW-1185">Reference proteome</keyword>
<keyword evidence="1" id="KW-0812">Transmembrane</keyword>
<evidence type="ECO:0000313" key="4">
    <source>
        <dbReference type="Proteomes" id="UP000287910"/>
    </source>
</evidence>
<feature type="transmembrane region" description="Helical" evidence="1">
    <location>
        <begin position="12"/>
        <end position="31"/>
    </location>
</feature>
<dbReference type="AlphaFoldDB" id="A0A432L761"/>
<proteinExistence type="predicted"/>
<name>A0A432L761_9BACI</name>
<accession>A0A432L761</accession>
<feature type="domain" description="DUF1468" evidence="2">
    <location>
        <begin position="12"/>
        <end position="143"/>
    </location>
</feature>
<feature type="transmembrane region" description="Helical" evidence="1">
    <location>
        <begin position="37"/>
        <end position="55"/>
    </location>
</feature>
<dbReference type="RefSeq" id="WP_126660642.1">
    <property type="nucleotide sequence ID" value="NZ_RYYR01000040.1"/>
</dbReference>
<evidence type="ECO:0000256" key="1">
    <source>
        <dbReference type="SAM" id="Phobius"/>
    </source>
</evidence>
<gene>
    <name evidence="3" type="ORF">EK386_18390</name>
</gene>
<feature type="transmembrane region" description="Helical" evidence="1">
    <location>
        <begin position="119"/>
        <end position="141"/>
    </location>
</feature>
<keyword evidence="1" id="KW-1133">Transmembrane helix</keyword>
<comment type="caution">
    <text evidence="3">The sequence shown here is derived from an EMBL/GenBank/DDBJ whole genome shotgun (WGS) entry which is preliminary data.</text>
</comment>
<protein>
    <submittedName>
        <fullName evidence="3">Tripartite tricarboxylate transporter TctB family protein</fullName>
    </submittedName>
</protein>
<dbReference type="InterPro" id="IPR009936">
    <property type="entry name" value="DUF1468"/>
</dbReference>
<evidence type="ECO:0000313" key="3">
    <source>
        <dbReference type="EMBL" id="RUL47375.1"/>
    </source>
</evidence>
<dbReference type="Proteomes" id="UP000287910">
    <property type="component" value="Unassembled WGS sequence"/>
</dbReference>
<dbReference type="Pfam" id="PF07331">
    <property type="entry name" value="TctB"/>
    <property type="match status" value="1"/>
</dbReference>
<keyword evidence="1" id="KW-0472">Membrane</keyword>
<evidence type="ECO:0000259" key="2">
    <source>
        <dbReference type="Pfam" id="PF07331"/>
    </source>
</evidence>
<organism evidence="3 4">
    <name type="scientific">Lysinibacillus antri</name>
    <dbReference type="NCBI Taxonomy" id="2498145"/>
    <lineage>
        <taxon>Bacteria</taxon>
        <taxon>Bacillati</taxon>
        <taxon>Bacillota</taxon>
        <taxon>Bacilli</taxon>
        <taxon>Bacillales</taxon>
        <taxon>Bacillaceae</taxon>
        <taxon>Lysinibacillus</taxon>
    </lineage>
</organism>
<feature type="transmembrane region" description="Helical" evidence="1">
    <location>
        <begin position="80"/>
        <end position="113"/>
    </location>
</feature>
<sequence length="145" mass="16451">MSVVKLKKEEFIINVIMILISVLTLWMAFGYNEKARLLPIFVSIILLIASIYQAIKNIKIIRAGIEHEEKVESSSSLKNIIVVTLLLIGFVILLYFVKYYLASPIFVFAFLWLLAKEKLIPSLITSVSTGVGLFILFDLILKMNV</sequence>
<reference evidence="3 4" key="1">
    <citation type="submission" date="2018-12" db="EMBL/GenBank/DDBJ databases">
        <title>Lysinibacillus antri sp. nov., isolated from a cave soil.</title>
        <authorList>
            <person name="Narsing Rao M.P."/>
            <person name="Zhang H."/>
            <person name="Dong Z.-Y."/>
            <person name="Niu X.-K."/>
            <person name="Zhang K."/>
            <person name="Fang B.-Z."/>
            <person name="Kang Y.-Q."/>
            <person name="Xiao M."/>
            <person name="Li W.-J."/>
        </authorList>
    </citation>
    <scope>NUCLEOTIDE SEQUENCE [LARGE SCALE GENOMIC DNA]</scope>
    <source>
        <strain evidence="3 4">SYSU K30002</strain>
    </source>
</reference>
<dbReference type="EMBL" id="RYYR01000040">
    <property type="protein sequence ID" value="RUL47375.1"/>
    <property type="molecule type" value="Genomic_DNA"/>
</dbReference>